<proteinExistence type="predicted"/>
<keyword evidence="3" id="KW-1185">Reference proteome</keyword>
<reference evidence="4" key="1">
    <citation type="submission" date="2017-02" db="UniProtKB">
        <authorList>
            <consortium name="WormBaseParasite"/>
        </authorList>
    </citation>
    <scope>IDENTIFICATION</scope>
</reference>
<name>A0A0N4XHM6_NIPBR</name>
<protein>
    <submittedName>
        <fullName evidence="4">CYTM1</fullName>
    </submittedName>
</protein>
<evidence type="ECO:0000313" key="4">
    <source>
        <dbReference type="WBParaSite" id="NBR_0000202801-mRNA-1"/>
    </source>
</evidence>
<feature type="region of interest" description="Disordered" evidence="1">
    <location>
        <begin position="1"/>
        <end position="81"/>
    </location>
</feature>
<feature type="compositionally biased region" description="Low complexity" evidence="1">
    <location>
        <begin position="44"/>
        <end position="62"/>
    </location>
</feature>
<dbReference type="EMBL" id="UYSL01002008">
    <property type="protein sequence ID" value="VDL65616.1"/>
    <property type="molecule type" value="Genomic_DNA"/>
</dbReference>
<feature type="region of interest" description="Disordered" evidence="1">
    <location>
        <begin position="103"/>
        <end position="147"/>
    </location>
</feature>
<evidence type="ECO:0000313" key="3">
    <source>
        <dbReference type="Proteomes" id="UP000271162"/>
    </source>
</evidence>
<feature type="compositionally biased region" description="Basic and acidic residues" evidence="1">
    <location>
        <begin position="132"/>
        <end position="147"/>
    </location>
</feature>
<reference evidence="2 3" key="2">
    <citation type="submission" date="2018-11" db="EMBL/GenBank/DDBJ databases">
        <authorList>
            <consortium name="Pathogen Informatics"/>
        </authorList>
    </citation>
    <scope>NUCLEOTIDE SEQUENCE [LARGE SCALE GENOMIC DNA]</scope>
</reference>
<evidence type="ECO:0000256" key="1">
    <source>
        <dbReference type="SAM" id="MobiDB-lite"/>
    </source>
</evidence>
<dbReference type="AlphaFoldDB" id="A0A0N4XHM6"/>
<accession>A0A0N4XHM6</accession>
<dbReference type="Proteomes" id="UP000271162">
    <property type="component" value="Unassembled WGS sequence"/>
</dbReference>
<feature type="compositionally biased region" description="Basic and acidic residues" evidence="1">
    <location>
        <begin position="11"/>
        <end position="25"/>
    </location>
</feature>
<sequence length="147" mass="16011">MSGEPVGEGSRSSDGKRHSREELSPHDSGQGPRKPVAAPPPYPAGGYYPQGYPYPVWQQYPYDPRSAPQRPGEAPYGGCGGGPYYGTGYTPYGTPYNVQAYPYNQRFGPTRPTMSDEPMEEGPPQYRAGNIPDERPDVGERSPVDAV</sequence>
<gene>
    <name evidence="2" type="ORF">NBR_LOCUS2027</name>
</gene>
<organism evidence="4">
    <name type="scientific">Nippostrongylus brasiliensis</name>
    <name type="common">Rat hookworm</name>
    <dbReference type="NCBI Taxonomy" id="27835"/>
    <lineage>
        <taxon>Eukaryota</taxon>
        <taxon>Metazoa</taxon>
        <taxon>Ecdysozoa</taxon>
        <taxon>Nematoda</taxon>
        <taxon>Chromadorea</taxon>
        <taxon>Rhabditida</taxon>
        <taxon>Rhabditina</taxon>
        <taxon>Rhabditomorpha</taxon>
        <taxon>Strongyloidea</taxon>
        <taxon>Heligmosomidae</taxon>
        <taxon>Nippostrongylus</taxon>
    </lineage>
</organism>
<evidence type="ECO:0000313" key="2">
    <source>
        <dbReference type="EMBL" id="VDL65616.1"/>
    </source>
</evidence>
<dbReference type="WBParaSite" id="NBR_0000202801-mRNA-1">
    <property type="protein sequence ID" value="NBR_0000202801-mRNA-1"/>
    <property type="gene ID" value="NBR_0000202801"/>
</dbReference>